<accession>A0A286RWH4</accession>
<evidence type="ECO:0000313" key="2">
    <source>
        <dbReference type="EMBL" id="ASW31265.1"/>
    </source>
</evidence>
<name>A0A286RWH4_9CAUD</name>
<sequence length="220" mass="21250">MAIRLGSVNPNAFRVGTQTPSRIFLGNDQVWPEFTEVRQQFSTAGAYTFNIPAGCLYIDVILLGGGGGGRSMPLAGVGGEGGRAGTWSTYTLRRGVDIPWSTAQITGTVGAGGAGGAAAVGANPGKPGGATTATATGVGTLSAAGGAGGGNAFDPNGQGAGSRTVNGVLYQGGAERASVGTGLAGNPPGGGGTASQVSLFIIGTAGGNGAPGSAWFRAYV</sequence>
<evidence type="ECO:0000313" key="3">
    <source>
        <dbReference type="Proteomes" id="UP000222444"/>
    </source>
</evidence>
<organism evidence="2 3">
    <name type="scientific">Mycobacterium phage Fred313</name>
    <dbReference type="NCBI Taxonomy" id="2015809"/>
    <lineage>
        <taxon>Viruses</taxon>
        <taxon>Duplodnaviria</taxon>
        <taxon>Heunggongvirae</taxon>
        <taxon>Uroviricota</taxon>
        <taxon>Caudoviricetes</taxon>
        <taxon>Veracruzvirus</taxon>
        <taxon>Veracruzvirus heldan</taxon>
    </lineage>
</organism>
<dbReference type="Proteomes" id="UP000222444">
    <property type="component" value="Segment"/>
</dbReference>
<evidence type="ECO:0000259" key="1">
    <source>
        <dbReference type="Pfam" id="PF21722"/>
    </source>
</evidence>
<proteinExistence type="predicted"/>
<protein>
    <recommendedName>
        <fullName evidence="1">Glycine-rich domain-containing protein</fullName>
    </recommendedName>
</protein>
<dbReference type="Pfam" id="PF21722">
    <property type="entry name" value="Gly_rich_2"/>
    <property type="match status" value="1"/>
</dbReference>
<dbReference type="EMBL" id="MF373840">
    <property type="protein sequence ID" value="ASW31265.1"/>
    <property type="molecule type" value="Genomic_DNA"/>
</dbReference>
<feature type="domain" description="Glycine-rich" evidence="1">
    <location>
        <begin position="43"/>
        <end position="219"/>
    </location>
</feature>
<gene>
    <name evidence="2" type="primary">5</name>
    <name evidence="2" type="ORF">SEA_FRED313_5</name>
</gene>
<dbReference type="InterPro" id="IPR049304">
    <property type="entry name" value="Gly_rich_dom"/>
</dbReference>
<reference evidence="2 3" key="1">
    <citation type="submission" date="2017-06" db="EMBL/GenBank/DDBJ databases">
        <authorList>
            <person name="Kagey J.D."/>
            <person name="Thomson J.S."/>
            <person name="Conant S.B."/>
            <person name="Patel P."/>
            <person name="Sherwood J."/>
            <person name="Julien A."/>
            <person name="Tieu N.T."/>
            <person name="Stoner T.H."/>
            <person name="Garlena R.A."/>
            <person name="Russell D.A."/>
            <person name="Pope W.H."/>
            <person name="Jacobs-Sera D."/>
            <person name="Hatfull G.F."/>
        </authorList>
    </citation>
    <scope>NUCLEOTIDE SEQUENCE [LARGE SCALE GENOMIC DNA]</scope>
</reference>